<evidence type="ECO:0000256" key="1">
    <source>
        <dbReference type="ARBA" id="ARBA00001286"/>
    </source>
</evidence>
<dbReference type="InterPro" id="IPR015236">
    <property type="entry name" value="MGMT_N"/>
</dbReference>
<dbReference type="SUPFAM" id="SSF46767">
    <property type="entry name" value="Methylated DNA-protein cysteine methyltransferase, C-terminal domain"/>
    <property type="match status" value="1"/>
</dbReference>
<protein>
    <recommendedName>
        <fullName evidence="6">Methylated-DNA--protein-cysteine methyltransferase</fullName>
        <ecNumber evidence="5">2.1.1.63</ecNumber>
    </recommendedName>
</protein>
<dbReference type="Pfam" id="PF01035">
    <property type="entry name" value="DNA_binding_1"/>
    <property type="match status" value="1"/>
</dbReference>
<feature type="domain" description="Methylated DNA-protein cysteine methyltransferase ribonuclease H-like" evidence="14">
    <location>
        <begin position="1"/>
        <end position="85"/>
    </location>
</feature>
<evidence type="ECO:0000256" key="5">
    <source>
        <dbReference type="ARBA" id="ARBA00011918"/>
    </source>
</evidence>
<dbReference type="InterPro" id="IPR054936">
    <property type="entry name" value="DNA_protcyst_Mta_Thcoc"/>
</dbReference>
<dbReference type="InterPro" id="IPR001497">
    <property type="entry name" value="MethylDNA_cys_MeTrfase_AS"/>
</dbReference>
<keyword evidence="11" id="KW-0234">DNA repair</keyword>
<dbReference type="GO" id="GO:0032259">
    <property type="term" value="P:methylation"/>
    <property type="evidence" value="ECO:0007669"/>
    <property type="project" value="UniProtKB-KW"/>
</dbReference>
<proteinExistence type="inferred from homology"/>
<dbReference type="KEGG" id="tpie:A7C91_04955"/>
<dbReference type="GeneID" id="28495519"/>
<dbReference type="CDD" id="cd06445">
    <property type="entry name" value="ATase"/>
    <property type="match status" value="1"/>
</dbReference>
<evidence type="ECO:0000256" key="9">
    <source>
        <dbReference type="ARBA" id="ARBA00022679"/>
    </source>
</evidence>
<dbReference type="InterPro" id="IPR014048">
    <property type="entry name" value="MethylDNA_cys_MeTrfase_DNA-bd"/>
</dbReference>
<comment type="catalytic activity">
    <reaction evidence="1">
        <text>a 4-O-methyl-thymidine in DNA + L-cysteinyl-[protein] = a thymidine in DNA + S-methyl-L-cysteinyl-[protein]</text>
        <dbReference type="Rhea" id="RHEA:53428"/>
        <dbReference type="Rhea" id="RHEA-COMP:10131"/>
        <dbReference type="Rhea" id="RHEA-COMP:10132"/>
        <dbReference type="Rhea" id="RHEA-COMP:13555"/>
        <dbReference type="Rhea" id="RHEA-COMP:13556"/>
        <dbReference type="ChEBI" id="CHEBI:29950"/>
        <dbReference type="ChEBI" id="CHEBI:82612"/>
        <dbReference type="ChEBI" id="CHEBI:137386"/>
        <dbReference type="ChEBI" id="CHEBI:137387"/>
        <dbReference type="EC" id="2.1.1.63"/>
    </reaction>
</comment>
<dbReference type="AlphaFoldDB" id="A0A172WGK6"/>
<organism evidence="15 16">
    <name type="scientific">Thermococcus piezophilus</name>
    <dbReference type="NCBI Taxonomy" id="1712654"/>
    <lineage>
        <taxon>Archaea</taxon>
        <taxon>Methanobacteriati</taxon>
        <taxon>Methanobacteriota</taxon>
        <taxon>Thermococci</taxon>
        <taxon>Thermococcales</taxon>
        <taxon>Thermococcaceae</taxon>
        <taxon>Thermococcus</taxon>
    </lineage>
</organism>
<keyword evidence="9 15" id="KW-0808">Transferase</keyword>
<dbReference type="NCBIfam" id="NF003022">
    <property type="entry name" value="PRK03887.1"/>
    <property type="match status" value="1"/>
</dbReference>
<comment type="subcellular location">
    <subcellularLocation>
        <location evidence="3">Cytoplasm</location>
    </subcellularLocation>
</comment>
<feature type="domain" description="Methylated-DNA-[protein]-cysteine S-methyltransferase DNA binding" evidence="13">
    <location>
        <begin position="92"/>
        <end position="170"/>
    </location>
</feature>
<evidence type="ECO:0000256" key="12">
    <source>
        <dbReference type="ARBA" id="ARBA00049348"/>
    </source>
</evidence>
<evidence type="ECO:0000313" key="16">
    <source>
        <dbReference type="Proteomes" id="UP000076969"/>
    </source>
</evidence>
<dbReference type="InterPro" id="IPR036388">
    <property type="entry name" value="WH-like_DNA-bd_sf"/>
</dbReference>
<dbReference type="InterPro" id="IPR036631">
    <property type="entry name" value="MGMT_N_sf"/>
</dbReference>
<accession>A0A172WGK6</accession>
<evidence type="ECO:0000256" key="8">
    <source>
        <dbReference type="ARBA" id="ARBA00022603"/>
    </source>
</evidence>
<dbReference type="STRING" id="1712654.A7C91_04955"/>
<keyword evidence="16" id="KW-1185">Reference proteome</keyword>
<reference evidence="16" key="1">
    <citation type="journal article" date="2016" name="Syst. Appl. Microbiol.">
        <title>Thermococcus piezophilus sp. nov., a novel hyperthermophilic and piezophilic archaeon with a broad pressure range for growth, isolated from a deepest hydrothermal vent at the Mid-Cayman Rise.</title>
        <authorList>
            <person name="Dalmasso C."/>
            <person name="Oger P."/>
            <person name="Selva G."/>
            <person name="Courtine D."/>
            <person name="L'Haridon S."/>
            <person name="Garlaschelli A."/>
            <person name="Roussel E."/>
            <person name="Miyazaki J."/>
            <person name="Reveillaud J."/>
            <person name="Jebbar M."/>
            <person name="Takai K."/>
            <person name="Maignien L."/>
            <person name="Alain K."/>
        </authorList>
    </citation>
    <scope>NUCLEOTIDE SEQUENCE [LARGE SCALE GENOMIC DNA]</scope>
    <source>
        <strain evidence="16">CDGS</strain>
    </source>
</reference>
<gene>
    <name evidence="15" type="ORF">A7C91_04955</name>
</gene>
<keyword evidence="10" id="KW-0227">DNA damage</keyword>
<dbReference type="EMBL" id="CP015520">
    <property type="protein sequence ID" value="ANF22592.1"/>
    <property type="molecule type" value="Genomic_DNA"/>
</dbReference>
<evidence type="ECO:0000256" key="3">
    <source>
        <dbReference type="ARBA" id="ARBA00004496"/>
    </source>
</evidence>
<dbReference type="GO" id="GO:0003908">
    <property type="term" value="F:methylated-DNA-[protein]-cysteine S-methyltransferase activity"/>
    <property type="evidence" value="ECO:0007669"/>
    <property type="project" value="UniProtKB-EC"/>
</dbReference>
<dbReference type="NCBIfam" id="TIGR00589">
    <property type="entry name" value="ogt"/>
    <property type="match status" value="1"/>
</dbReference>
<evidence type="ECO:0000259" key="14">
    <source>
        <dbReference type="Pfam" id="PF09153"/>
    </source>
</evidence>
<dbReference type="NCBIfam" id="NF041132">
    <property type="entry name" value="DNA_protcyst_Mta_Thcoc"/>
    <property type="match status" value="1"/>
</dbReference>
<evidence type="ECO:0000256" key="11">
    <source>
        <dbReference type="ARBA" id="ARBA00023204"/>
    </source>
</evidence>
<dbReference type="Proteomes" id="UP000076969">
    <property type="component" value="Chromosome"/>
</dbReference>
<dbReference type="PANTHER" id="PTHR46460:SF1">
    <property type="entry name" value="METHYLATED-DNA--PROTEIN-CYSTEINE METHYLTRANSFERASE"/>
    <property type="match status" value="1"/>
</dbReference>
<dbReference type="RefSeq" id="WP_068665437.1">
    <property type="nucleotide sequence ID" value="NZ_CP015520.1"/>
</dbReference>
<evidence type="ECO:0000256" key="10">
    <source>
        <dbReference type="ARBA" id="ARBA00022763"/>
    </source>
</evidence>
<dbReference type="PROSITE" id="PS00374">
    <property type="entry name" value="MGMT"/>
    <property type="match status" value="1"/>
</dbReference>
<evidence type="ECO:0000256" key="7">
    <source>
        <dbReference type="ARBA" id="ARBA00022490"/>
    </source>
</evidence>
<sequence>MLSVERFTIAGREVWIGVLFGERIHGITFSLDGRDYLKERIASLRSFLERRGVEVELVPKESVYPKLVHDVLVGRRDNDELLGELSFHGITDFERQVYEWLTKRVKRGRVVMYGELAKTLGTSPRAIGGAMKRNPYPIVVPCHRVVAQGGLGYYTPKLEYKICLLKLEGVEEWTSSKLI</sequence>
<dbReference type="SUPFAM" id="SSF53155">
    <property type="entry name" value="Methylated DNA-protein cysteine methyltransferase domain"/>
    <property type="match status" value="1"/>
</dbReference>
<comment type="similarity">
    <text evidence="4">Belongs to the MGMT family.</text>
</comment>
<dbReference type="Gene3D" id="1.10.10.10">
    <property type="entry name" value="Winged helix-like DNA-binding domain superfamily/Winged helix DNA-binding domain"/>
    <property type="match status" value="1"/>
</dbReference>
<dbReference type="FunFam" id="1.10.10.10:FF:000214">
    <property type="entry name" value="Methylated-DNA--protein-cysteine methyltransferase"/>
    <property type="match status" value="1"/>
</dbReference>
<keyword evidence="7" id="KW-0963">Cytoplasm</keyword>
<dbReference type="Gene3D" id="3.30.160.70">
    <property type="entry name" value="Methylated DNA-protein cysteine methyltransferase domain"/>
    <property type="match status" value="1"/>
</dbReference>
<evidence type="ECO:0000313" key="15">
    <source>
        <dbReference type="EMBL" id="ANF22592.1"/>
    </source>
</evidence>
<evidence type="ECO:0000256" key="2">
    <source>
        <dbReference type="ARBA" id="ARBA00003317"/>
    </source>
</evidence>
<comment type="function">
    <text evidence="2">Involved in the cellular defense against the biological effects of O6-methylguanine (O6-MeG) and O4-methylthymine (O4-MeT) in DNA. Repairs the methylated nucleobase in DNA by stoichiometrically transferring the methyl group to a cysteine residue in the enzyme. This is a suicide reaction: the enzyme is irreversibly inactivated.</text>
</comment>
<evidence type="ECO:0000256" key="6">
    <source>
        <dbReference type="ARBA" id="ARBA00015377"/>
    </source>
</evidence>
<dbReference type="PANTHER" id="PTHR46460">
    <property type="entry name" value="METHYLATED-DNA--PROTEIN-CYSTEINE METHYLTRANSFERASE"/>
    <property type="match status" value="1"/>
</dbReference>
<comment type="catalytic activity">
    <reaction evidence="12">
        <text>a 6-O-methyl-2'-deoxyguanosine in DNA + L-cysteinyl-[protein] = S-methyl-L-cysteinyl-[protein] + a 2'-deoxyguanosine in DNA</text>
        <dbReference type="Rhea" id="RHEA:24000"/>
        <dbReference type="Rhea" id="RHEA-COMP:10131"/>
        <dbReference type="Rhea" id="RHEA-COMP:10132"/>
        <dbReference type="Rhea" id="RHEA-COMP:11367"/>
        <dbReference type="Rhea" id="RHEA-COMP:11368"/>
        <dbReference type="ChEBI" id="CHEBI:29950"/>
        <dbReference type="ChEBI" id="CHEBI:82612"/>
        <dbReference type="ChEBI" id="CHEBI:85445"/>
        <dbReference type="ChEBI" id="CHEBI:85448"/>
        <dbReference type="EC" id="2.1.1.63"/>
    </reaction>
</comment>
<dbReference type="EC" id="2.1.1.63" evidence="5"/>
<keyword evidence="8 15" id="KW-0489">Methyltransferase</keyword>
<dbReference type="InterPro" id="IPR036217">
    <property type="entry name" value="MethylDNA_cys_MeTrfase_DNAb"/>
</dbReference>
<evidence type="ECO:0000259" key="13">
    <source>
        <dbReference type="Pfam" id="PF01035"/>
    </source>
</evidence>
<evidence type="ECO:0000256" key="4">
    <source>
        <dbReference type="ARBA" id="ARBA00008711"/>
    </source>
</evidence>
<name>A0A172WGK6_9EURY</name>
<dbReference type="GO" id="GO:0006281">
    <property type="term" value="P:DNA repair"/>
    <property type="evidence" value="ECO:0007669"/>
    <property type="project" value="UniProtKB-KW"/>
</dbReference>
<dbReference type="GO" id="GO:0005737">
    <property type="term" value="C:cytoplasm"/>
    <property type="evidence" value="ECO:0007669"/>
    <property type="project" value="UniProtKB-SubCell"/>
</dbReference>
<dbReference type="OrthoDB" id="372118at2157"/>
<dbReference type="Pfam" id="PF09153">
    <property type="entry name" value="MGMT_N"/>
    <property type="match status" value="1"/>
</dbReference>